<gene>
    <name evidence="1" type="ORF">R83534S58_LOCUS2107</name>
</gene>
<accession>A0ABM9HUP5</accession>
<dbReference type="Proteomes" id="UP001154272">
    <property type="component" value="Unassembled WGS sequence"/>
</dbReference>
<keyword evidence="2" id="KW-1185">Reference proteome</keyword>
<evidence type="ECO:0008006" key="3">
    <source>
        <dbReference type="Google" id="ProtNLM"/>
    </source>
</evidence>
<proteinExistence type="predicted"/>
<organism evidence="1 2">
    <name type="scientific">Commensalibacter papalotli</name>
    <name type="common">ex Botero et al. 2024</name>
    <dbReference type="NCBI Taxonomy" id="2972766"/>
    <lineage>
        <taxon>Bacteria</taxon>
        <taxon>Pseudomonadati</taxon>
        <taxon>Pseudomonadota</taxon>
        <taxon>Alphaproteobacteria</taxon>
        <taxon>Acetobacterales</taxon>
        <taxon>Acetobacteraceae</taxon>
    </lineage>
</organism>
<name>A0ABM9HUP5_9PROT</name>
<dbReference type="EMBL" id="CAMXCH010000012">
    <property type="protein sequence ID" value="CAI3957728.1"/>
    <property type="molecule type" value="Genomic_DNA"/>
</dbReference>
<reference evidence="1" key="1">
    <citation type="submission" date="2022-10" db="EMBL/GenBank/DDBJ databases">
        <authorList>
            <person name="Botero Cardona J."/>
        </authorList>
    </citation>
    <scope>NUCLEOTIDE SEQUENCE</scope>
    <source>
        <strain evidence="1">R-83534</strain>
    </source>
</reference>
<evidence type="ECO:0000313" key="2">
    <source>
        <dbReference type="Proteomes" id="UP001154272"/>
    </source>
</evidence>
<comment type="caution">
    <text evidence="1">The sequence shown here is derived from an EMBL/GenBank/DDBJ whole genome shotgun (WGS) entry which is preliminary data.</text>
</comment>
<protein>
    <recommendedName>
        <fullName evidence="3">Transposase</fullName>
    </recommendedName>
</protein>
<sequence length="29" mass="3459">FQSFHIARNIVKEYEVMCWIKKGLGFEGK</sequence>
<evidence type="ECO:0000313" key="1">
    <source>
        <dbReference type="EMBL" id="CAI3957728.1"/>
    </source>
</evidence>
<feature type="non-terminal residue" evidence="1">
    <location>
        <position position="1"/>
    </location>
</feature>